<proteinExistence type="predicted"/>
<dbReference type="InterPro" id="IPR056884">
    <property type="entry name" value="NPHP3-like_N"/>
</dbReference>
<dbReference type="InterPro" id="IPR000719">
    <property type="entry name" value="Prot_kinase_dom"/>
</dbReference>
<dbReference type="GO" id="GO:0004674">
    <property type="term" value="F:protein serine/threonine kinase activity"/>
    <property type="evidence" value="ECO:0007669"/>
    <property type="project" value="TreeGrafter"/>
</dbReference>
<feature type="domain" description="Protein kinase" evidence="2">
    <location>
        <begin position="399"/>
        <end position="613"/>
    </location>
</feature>
<dbReference type="InterPro" id="IPR027417">
    <property type="entry name" value="P-loop_NTPase"/>
</dbReference>
<dbReference type="SUPFAM" id="SSF52540">
    <property type="entry name" value="P-loop containing nucleoside triphosphate hydrolases"/>
    <property type="match status" value="1"/>
</dbReference>
<dbReference type="PANTHER" id="PTHR44329">
    <property type="entry name" value="SERINE/THREONINE-PROTEIN KINASE TNNI3K-RELATED"/>
    <property type="match status" value="1"/>
</dbReference>
<dbReference type="PANTHER" id="PTHR44329:SF214">
    <property type="entry name" value="PROTEIN KINASE DOMAIN-CONTAINING PROTEIN"/>
    <property type="match status" value="1"/>
</dbReference>
<dbReference type="Pfam" id="PF00069">
    <property type="entry name" value="Pkinase"/>
    <property type="match status" value="1"/>
</dbReference>
<organism evidence="3 4">
    <name type="scientific">Rhizoctonia solani</name>
    <dbReference type="NCBI Taxonomy" id="456999"/>
    <lineage>
        <taxon>Eukaryota</taxon>
        <taxon>Fungi</taxon>
        <taxon>Dikarya</taxon>
        <taxon>Basidiomycota</taxon>
        <taxon>Agaricomycotina</taxon>
        <taxon>Agaricomycetes</taxon>
        <taxon>Cantharellales</taxon>
        <taxon>Ceratobasidiaceae</taxon>
        <taxon>Rhizoctonia</taxon>
    </lineage>
</organism>
<dbReference type="SMART" id="SM00220">
    <property type="entry name" value="S_TKc"/>
    <property type="match status" value="1"/>
</dbReference>
<dbReference type="GO" id="GO:0005524">
    <property type="term" value="F:ATP binding"/>
    <property type="evidence" value="ECO:0007669"/>
    <property type="project" value="InterPro"/>
</dbReference>
<dbReference type="Gene3D" id="3.40.50.300">
    <property type="entry name" value="P-loop containing nucleotide triphosphate hydrolases"/>
    <property type="match status" value="1"/>
</dbReference>
<keyword evidence="1" id="KW-0677">Repeat</keyword>
<evidence type="ECO:0000256" key="1">
    <source>
        <dbReference type="ARBA" id="ARBA00022737"/>
    </source>
</evidence>
<dbReference type="InterPro" id="IPR008271">
    <property type="entry name" value="Ser/Thr_kinase_AS"/>
</dbReference>
<sequence length="613" mass="67481">MCLPGTRQQVLTIITTWLNSTDESSKVLWLADIGGSGKSTVAQHIASVATRANQLLCSFYFKRDIKAQSSTIPVVANLSHQLAERSGPIAAEIFRASQAGSTSCLDAFHSHITVPLCLHPPIKPSLIIIDALDESGPPSERADFLSALVQEAPLLPSTVKIMLTSKPSLDISEALDRLSASSFDNEAFGCYRLTFDVYGQATRSDISKYITHSFRVIAQNLRSKGLALPEPWPSDIQRKRLTGRANGLFLWISIAATYVDNSENPQRALEELLALQHKASPDAAMDALYHHILQATESSPGFNLRVYRATLEVILSAENPLRIQEINQQIEQDATSTLAYLRPVLHCEPEVRVAHSSFADYVQDPQKCDPKFLISRNSGVMPRAWDIVSDVGSQIKEGTVSRYPISRGGFGEIWSARHIDGRKIAIKTLWLHGDLAAFDPHSKLEKRATKELSVWRKLDHPNVLKLLGICALGSSREIGMVSEWMPNENVTQYILKHREADRIQLITGVATGLAYLHGNGIIHGDLKGANVVIAANGTARLMDFGLAKVVESTLKFSTSTLQGTTRWMAPELMDPEEKSKAVITFPTDIYSLGMTILVGFIDSIHSPRSTVYP</sequence>
<dbReference type="SUPFAM" id="SSF56112">
    <property type="entry name" value="Protein kinase-like (PK-like)"/>
    <property type="match status" value="1"/>
</dbReference>
<dbReference type="Gene3D" id="1.10.510.10">
    <property type="entry name" value="Transferase(Phosphotransferase) domain 1"/>
    <property type="match status" value="1"/>
</dbReference>
<name>A0A8H2XZ85_9AGAM</name>
<evidence type="ECO:0000259" key="2">
    <source>
        <dbReference type="PROSITE" id="PS50011"/>
    </source>
</evidence>
<comment type="caution">
    <text evidence="3">The sequence shown here is derived from an EMBL/GenBank/DDBJ whole genome shotgun (WGS) entry which is preliminary data.</text>
</comment>
<protein>
    <recommendedName>
        <fullName evidence="2">Protein kinase domain-containing protein</fullName>
    </recommendedName>
</protein>
<dbReference type="Pfam" id="PF24883">
    <property type="entry name" value="NPHP3_N"/>
    <property type="match status" value="1"/>
</dbReference>
<evidence type="ECO:0000313" key="3">
    <source>
        <dbReference type="EMBL" id="CAE6438652.1"/>
    </source>
</evidence>
<gene>
    <name evidence="3" type="ORF">RDB_LOCUS33759</name>
</gene>
<dbReference type="Proteomes" id="UP000663853">
    <property type="component" value="Unassembled WGS sequence"/>
</dbReference>
<evidence type="ECO:0000313" key="4">
    <source>
        <dbReference type="Proteomes" id="UP000663853"/>
    </source>
</evidence>
<dbReference type="AlphaFoldDB" id="A0A8H2XZ85"/>
<reference evidence="3" key="1">
    <citation type="submission" date="2021-01" db="EMBL/GenBank/DDBJ databases">
        <authorList>
            <person name="Kaushik A."/>
        </authorList>
    </citation>
    <scope>NUCLEOTIDE SEQUENCE</scope>
    <source>
        <strain evidence="3">AG6-10EEA</strain>
    </source>
</reference>
<dbReference type="InterPro" id="IPR051681">
    <property type="entry name" value="Ser/Thr_Kinases-Pseudokinases"/>
</dbReference>
<accession>A0A8H2XZ85</accession>
<dbReference type="PROSITE" id="PS00108">
    <property type="entry name" value="PROTEIN_KINASE_ST"/>
    <property type="match status" value="1"/>
</dbReference>
<dbReference type="InterPro" id="IPR011009">
    <property type="entry name" value="Kinase-like_dom_sf"/>
</dbReference>
<dbReference type="PROSITE" id="PS50011">
    <property type="entry name" value="PROTEIN_KINASE_DOM"/>
    <property type="match status" value="1"/>
</dbReference>
<dbReference type="EMBL" id="CAJMXA010000657">
    <property type="protein sequence ID" value="CAE6438652.1"/>
    <property type="molecule type" value="Genomic_DNA"/>
</dbReference>